<dbReference type="EMBL" id="MU155744">
    <property type="protein sequence ID" value="KAF9471166.1"/>
    <property type="molecule type" value="Genomic_DNA"/>
</dbReference>
<dbReference type="AlphaFoldDB" id="A0A9P5YNR0"/>
<reference evidence="2" key="1">
    <citation type="submission" date="2020-11" db="EMBL/GenBank/DDBJ databases">
        <authorList>
            <consortium name="DOE Joint Genome Institute"/>
            <person name="Ahrendt S."/>
            <person name="Riley R."/>
            <person name="Andreopoulos W."/>
            <person name="Labutti K."/>
            <person name="Pangilinan J."/>
            <person name="Ruiz-Duenas F.J."/>
            <person name="Barrasa J.M."/>
            <person name="Sanchez-Garcia M."/>
            <person name="Camarero S."/>
            <person name="Miyauchi S."/>
            <person name="Serrano A."/>
            <person name="Linde D."/>
            <person name="Babiker R."/>
            <person name="Drula E."/>
            <person name="Ayuso-Fernandez I."/>
            <person name="Pacheco R."/>
            <person name="Padilla G."/>
            <person name="Ferreira P."/>
            <person name="Barriuso J."/>
            <person name="Kellner H."/>
            <person name="Castanera R."/>
            <person name="Alfaro M."/>
            <person name="Ramirez L."/>
            <person name="Pisabarro A.G."/>
            <person name="Kuo A."/>
            <person name="Tritt A."/>
            <person name="Lipzen A."/>
            <person name="He G."/>
            <person name="Yan M."/>
            <person name="Ng V."/>
            <person name="Cullen D."/>
            <person name="Martin F."/>
            <person name="Rosso M.-N."/>
            <person name="Henrissat B."/>
            <person name="Hibbett D."/>
            <person name="Martinez A.T."/>
            <person name="Grigoriev I.V."/>
        </authorList>
    </citation>
    <scope>NUCLEOTIDE SEQUENCE</scope>
    <source>
        <strain evidence="2">CIRM-BRFM 674</strain>
    </source>
</reference>
<proteinExistence type="predicted"/>
<evidence type="ECO:0000313" key="2">
    <source>
        <dbReference type="EMBL" id="KAF9471166.1"/>
    </source>
</evidence>
<feature type="compositionally biased region" description="Polar residues" evidence="1">
    <location>
        <begin position="13"/>
        <end position="24"/>
    </location>
</feature>
<evidence type="ECO:0000313" key="3">
    <source>
        <dbReference type="Proteomes" id="UP000807469"/>
    </source>
</evidence>
<feature type="region of interest" description="Disordered" evidence="1">
    <location>
        <begin position="53"/>
        <end position="73"/>
    </location>
</feature>
<keyword evidence="3" id="KW-1185">Reference proteome</keyword>
<evidence type="ECO:0000256" key="1">
    <source>
        <dbReference type="SAM" id="MobiDB-lite"/>
    </source>
</evidence>
<comment type="caution">
    <text evidence="2">The sequence shown here is derived from an EMBL/GenBank/DDBJ whole genome shotgun (WGS) entry which is preliminary data.</text>
</comment>
<gene>
    <name evidence="2" type="ORF">BDN70DRAFT_901555</name>
</gene>
<organism evidence="2 3">
    <name type="scientific">Pholiota conissans</name>
    <dbReference type="NCBI Taxonomy" id="109636"/>
    <lineage>
        <taxon>Eukaryota</taxon>
        <taxon>Fungi</taxon>
        <taxon>Dikarya</taxon>
        <taxon>Basidiomycota</taxon>
        <taxon>Agaricomycotina</taxon>
        <taxon>Agaricomycetes</taxon>
        <taxon>Agaricomycetidae</taxon>
        <taxon>Agaricales</taxon>
        <taxon>Agaricineae</taxon>
        <taxon>Strophariaceae</taxon>
        <taxon>Pholiota</taxon>
    </lineage>
</organism>
<feature type="region of interest" description="Disordered" evidence="1">
    <location>
        <begin position="1"/>
        <end position="27"/>
    </location>
</feature>
<sequence>MPPRNRSGFNEYIPSQSEAPSSVVRTRHTSYQHNASGVRTLLDVPMVATAAVTSEESLDRGNEPSAMESLGVDGDVDDISASLEENAREMEAVGLGAEVEGSQRKRQRGPGDLPLLLWVPFIDTYVNEFLRLDGRGDAIHQIHCATENCDADIASPKQGFRSYSFALPPSRDFAALEWGPLRTSKSQVIGSSYAASAVNIMYQTMHLCTFE</sequence>
<accession>A0A9P5YNR0</accession>
<dbReference type="OrthoDB" id="3267070at2759"/>
<protein>
    <submittedName>
        <fullName evidence="2">Uncharacterized protein</fullName>
    </submittedName>
</protein>
<dbReference type="Proteomes" id="UP000807469">
    <property type="component" value="Unassembled WGS sequence"/>
</dbReference>
<name>A0A9P5YNR0_9AGAR</name>